<protein>
    <submittedName>
        <fullName evidence="1">Uncharacterized protein</fullName>
    </submittedName>
</protein>
<proteinExistence type="predicted"/>
<sequence length="155" mass="16844">MKHGVVCFPGAAPPIGSRRLSRDEEPELQLLPVASSLELVVQVVVEEEVGVMGQVLRLQVMEGRGGGQRRRHERRWERGDGRHGAGGGFWVAVGEVVQVVVVVLGEVVSRLHVRVVHDLLLAVLRVVVEDGGQYSVSELEAGRESGEEGRQPSSM</sequence>
<gene>
    <name evidence="1" type="ORF">EYF80_033188</name>
</gene>
<evidence type="ECO:0000313" key="2">
    <source>
        <dbReference type="Proteomes" id="UP000314294"/>
    </source>
</evidence>
<dbReference type="AlphaFoldDB" id="A0A4Z2GTL3"/>
<comment type="caution">
    <text evidence="1">The sequence shown here is derived from an EMBL/GenBank/DDBJ whole genome shotgun (WGS) entry which is preliminary data.</text>
</comment>
<keyword evidence="2" id="KW-1185">Reference proteome</keyword>
<accession>A0A4Z2GTL3</accession>
<organism evidence="1 2">
    <name type="scientific">Liparis tanakae</name>
    <name type="common">Tanaka's snailfish</name>
    <dbReference type="NCBI Taxonomy" id="230148"/>
    <lineage>
        <taxon>Eukaryota</taxon>
        <taxon>Metazoa</taxon>
        <taxon>Chordata</taxon>
        <taxon>Craniata</taxon>
        <taxon>Vertebrata</taxon>
        <taxon>Euteleostomi</taxon>
        <taxon>Actinopterygii</taxon>
        <taxon>Neopterygii</taxon>
        <taxon>Teleostei</taxon>
        <taxon>Neoteleostei</taxon>
        <taxon>Acanthomorphata</taxon>
        <taxon>Eupercaria</taxon>
        <taxon>Perciformes</taxon>
        <taxon>Cottioidei</taxon>
        <taxon>Cottales</taxon>
        <taxon>Liparidae</taxon>
        <taxon>Liparis</taxon>
    </lineage>
</organism>
<dbReference type="EMBL" id="SRLO01000424">
    <property type="protein sequence ID" value="TNN56651.1"/>
    <property type="molecule type" value="Genomic_DNA"/>
</dbReference>
<dbReference type="Proteomes" id="UP000314294">
    <property type="component" value="Unassembled WGS sequence"/>
</dbReference>
<evidence type="ECO:0000313" key="1">
    <source>
        <dbReference type="EMBL" id="TNN56651.1"/>
    </source>
</evidence>
<name>A0A4Z2GTL3_9TELE</name>
<reference evidence="1 2" key="1">
    <citation type="submission" date="2019-03" db="EMBL/GenBank/DDBJ databases">
        <title>First draft genome of Liparis tanakae, snailfish: a comprehensive survey of snailfish specific genes.</title>
        <authorList>
            <person name="Kim W."/>
            <person name="Song I."/>
            <person name="Jeong J.-H."/>
            <person name="Kim D."/>
            <person name="Kim S."/>
            <person name="Ryu S."/>
            <person name="Song J.Y."/>
            <person name="Lee S.K."/>
        </authorList>
    </citation>
    <scope>NUCLEOTIDE SEQUENCE [LARGE SCALE GENOMIC DNA]</scope>
    <source>
        <tissue evidence="1">Muscle</tissue>
    </source>
</reference>